<dbReference type="InterPro" id="IPR002129">
    <property type="entry name" value="PyrdxlP-dep_de-COase"/>
</dbReference>
<protein>
    <submittedName>
        <fullName evidence="8">Aspartate aminotransferase family protein</fullName>
    </submittedName>
</protein>
<proteinExistence type="inferred from homology"/>
<dbReference type="InterPro" id="IPR015422">
    <property type="entry name" value="PyrdxlP-dep_Trfase_small"/>
</dbReference>
<dbReference type="GO" id="GO:0005737">
    <property type="term" value="C:cytoplasm"/>
    <property type="evidence" value="ECO:0007669"/>
    <property type="project" value="TreeGrafter"/>
</dbReference>
<evidence type="ECO:0000256" key="4">
    <source>
        <dbReference type="ARBA" id="ARBA00022898"/>
    </source>
</evidence>
<comment type="caution">
    <text evidence="8">The sequence shown here is derived from an EMBL/GenBank/DDBJ whole genome shotgun (WGS) entry which is preliminary data.</text>
</comment>
<dbReference type="AlphaFoldDB" id="A0A8I1W6K7"/>
<evidence type="ECO:0000256" key="2">
    <source>
        <dbReference type="ARBA" id="ARBA00009533"/>
    </source>
</evidence>
<evidence type="ECO:0000256" key="1">
    <source>
        <dbReference type="ARBA" id="ARBA00001933"/>
    </source>
</evidence>
<dbReference type="PANTHER" id="PTHR45677">
    <property type="entry name" value="GLUTAMATE DECARBOXYLASE-RELATED"/>
    <property type="match status" value="1"/>
</dbReference>
<feature type="modified residue" description="N6-(pyridoxal phosphate)lysine" evidence="6">
    <location>
        <position position="360"/>
    </location>
</feature>
<evidence type="ECO:0000256" key="3">
    <source>
        <dbReference type="ARBA" id="ARBA00022793"/>
    </source>
</evidence>
<evidence type="ECO:0000313" key="8">
    <source>
        <dbReference type="EMBL" id="MBO1108180.1"/>
    </source>
</evidence>
<dbReference type="Gene3D" id="3.40.640.10">
    <property type="entry name" value="Type I PLP-dependent aspartate aminotransferase-like (Major domain)"/>
    <property type="match status" value="1"/>
</dbReference>
<dbReference type="EMBL" id="JAFNAA010000007">
    <property type="protein sequence ID" value="MBO1108180.1"/>
    <property type="molecule type" value="Genomic_DNA"/>
</dbReference>
<keyword evidence="3" id="KW-0210">Decarboxylase</keyword>
<evidence type="ECO:0000313" key="9">
    <source>
        <dbReference type="Proteomes" id="UP000664658"/>
    </source>
</evidence>
<keyword evidence="8" id="KW-0808">Transferase</keyword>
<dbReference type="Proteomes" id="UP000664658">
    <property type="component" value="Unassembled WGS sequence"/>
</dbReference>
<comment type="cofactor">
    <cofactor evidence="1 6 7">
        <name>pyridoxal 5'-phosphate</name>
        <dbReference type="ChEBI" id="CHEBI:597326"/>
    </cofactor>
</comment>
<keyword evidence="5 7" id="KW-0456">Lyase</keyword>
<evidence type="ECO:0000256" key="7">
    <source>
        <dbReference type="RuleBase" id="RU000382"/>
    </source>
</evidence>
<dbReference type="GO" id="GO:0016831">
    <property type="term" value="F:carboxy-lyase activity"/>
    <property type="evidence" value="ECO:0007669"/>
    <property type="project" value="UniProtKB-KW"/>
</dbReference>
<reference evidence="8" key="1">
    <citation type="submission" date="2021-03" db="EMBL/GenBank/DDBJ databases">
        <title>Plesiomonas shigelloides zfcc0051, isolated from zebrafish feces.</title>
        <authorList>
            <person name="Vanderhoek Z."/>
            <person name="Gaulke C."/>
        </authorList>
    </citation>
    <scope>NUCLEOTIDE SEQUENCE</scope>
    <source>
        <strain evidence="8">Zfcc0051</strain>
    </source>
</reference>
<dbReference type="Pfam" id="PF00282">
    <property type="entry name" value="Pyridoxal_deC"/>
    <property type="match status" value="1"/>
</dbReference>
<gene>
    <name evidence="8" type="ORF">J2R62_08090</name>
</gene>
<comment type="similarity">
    <text evidence="2 7">Belongs to the group II decarboxylase family.</text>
</comment>
<evidence type="ECO:0000256" key="5">
    <source>
        <dbReference type="ARBA" id="ARBA00023239"/>
    </source>
</evidence>
<name>A0A8I1W6K7_PLESH</name>
<dbReference type="GO" id="GO:0008483">
    <property type="term" value="F:transaminase activity"/>
    <property type="evidence" value="ECO:0007669"/>
    <property type="project" value="UniProtKB-KW"/>
</dbReference>
<evidence type="ECO:0000256" key="6">
    <source>
        <dbReference type="PIRSR" id="PIRSR602129-50"/>
    </source>
</evidence>
<dbReference type="SUPFAM" id="SSF53383">
    <property type="entry name" value="PLP-dependent transferases"/>
    <property type="match status" value="1"/>
</dbReference>
<dbReference type="InterPro" id="IPR015421">
    <property type="entry name" value="PyrdxlP-dep_Trfase_major"/>
</dbReference>
<dbReference type="Gene3D" id="3.90.1150.10">
    <property type="entry name" value="Aspartate Aminotransferase, domain 1"/>
    <property type="match status" value="1"/>
</dbReference>
<sequence length="568" mass="64762">MNQHDMWLNSAEANDVSSYFSGRYRQVMDWFFSRDPKHWPVYQDPGFQQINAFRQKHLAPAERLGAYPQGERFFAEIESLSAVKPGMHQPGSGPDPLLTFAASMSKDWENPSSVENVITMPCDPAVYGAMMCSLANPNLAYCEYAGMADHLEKTVIRQVATLAGYDPAQATGVFTQGGTFCNLYGYLLGIRKSLPEARTLGMGVDQDYRIINSQGGHYSNMTNLSLLGVDIRHKTIRIKVTESNDIDLVDLERQMRACFDVHCKIPAIMLTLGTTDTFGVDRIKPVYDLRNRLCDEYDIAVKPHIHADAAVGWSMLFFLDYDFDRNPLEINESTLAGIRHNVERFREVKYADSFTVDFQKWGYVPYTSSLVMIKNRDDMHALENDPENFSYFEHDLQGQTHLQSTIECSRGAAGMFGAFSALQHMGIEGYQIILAHCLQNANYFRHQLQQLGNVKLMVPENQGPSVGFKVYDPNCVQDPEAEFLLEQSCMTDPQAMERMKRNSHYHREQFMQRGKFGLYTNWVEFIARSSYNAKGAYAYIPGEKAVFMNPATGREQIDQFIQRMKQFR</sequence>
<dbReference type="GO" id="GO:0019752">
    <property type="term" value="P:carboxylic acid metabolic process"/>
    <property type="evidence" value="ECO:0007669"/>
    <property type="project" value="InterPro"/>
</dbReference>
<dbReference type="InterPro" id="IPR015424">
    <property type="entry name" value="PyrdxlP-dep_Trfase"/>
</dbReference>
<keyword evidence="8" id="KW-0032">Aminotransferase</keyword>
<keyword evidence="4 6" id="KW-0663">Pyridoxal phosphate</keyword>
<accession>A0A8I1W6K7</accession>
<dbReference type="PANTHER" id="PTHR45677:SF8">
    <property type="entry name" value="CYSTEINE SULFINIC ACID DECARBOXYLASE"/>
    <property type="match status" value="1"/>
</dbReference>
<dbReference type="GO" id="GO:0030170">
    <property type="term" value="F:pyridoxal phosphate binding"/>
    <property type="evidence" value="ECO:0007669"/>
    <property type="project" value="InterPro"/>
</dbReference>
<organism evidence="8 9">
    <name type="scientific">Plesiomonas shigelloides</name>
    <name type="common">Aeromonas shigelloides</name>
    <dbReference type="NCBI Taxonomy" id="703"/>
    <lineage>
        <taxon>Bacteria</taxon>
        <taxon>Pseudomonadati</taxon>
        <taxon>Pseudomonadota</taxon>
        <taxon>Gammaproteobacteria</taxon>
        <taxon>Enterobacterales</taxon>
        <taxon>Enterobacteriaceae</taxon>
        <taxon>Plesiomonas</taxon>
    </lineage>
</organism>
<dbReference type="RefSeq" id="WP_207541989.1">
    <property type="nucleotide sequence ID" value="NZ_JAFNAA010000007.1"/>
</dbReference>